<dbReference type="AlphaFoldDB" id="A0A2T5IST8"/>
<name>A0A2T5IST8_9PROT</name>
<protein>
    <submittedName>
        <fullName evidence="1">Uncharacterized protein</fullName>
    </submittedName>
</protein>
<gene>
    <name evidence="1" type="ORF">C8R28_1008110</name>
</gene>
<dbReference type="EMBL" id="QAOL01000008">
    <property type="protein sequence ID" value="PTQ86915.1"/>
    <property type="molecule type" value="Genomic_DNA"/>
</dbReference>
<evidence type="ECO:0000313" key="2">
    <source>
        <dbReference type="Proteomes" id="UP000244110"/>
    </source>
</evidence>
<reference evidence="1 2" key="1">
    <citation type="submission" date="2018-04" db="EMBL/GenBank/DDBJ databases">
        <title>Active sludge and wastewater microbial communities from Klosterneuburg, Austria.</title>
        <authorList>
            <person name="Wagner M."/>
        </authorList>
    </citation>
    <scope>NUCLEOTIDE SEQUENCE [LARGE SCALE GENOMIC DNA]</scope>
    <source>
        <strain evidence="1 2">Nm4</strain>
    </source>
</reference>
<sequence length="194" mass="21662">MNDFCIINQLVKDSFANNHAIVVILQSKERIHLIEESKQLGIDIEELKSSGRIKFFDAGLFLSNFVISEAQLDTENLKNSISHAINNSKLHFSQVLLIDGMIDMLLRKGNQESAVFLENQIQAMASQQGFDLYIYDSVVKPVTANEYSESSSEEKSIMTSIENSVRNGLETAGNTLENLAKPSPSKLKSFTFPI</sequence>
<proteinExistence type="predicted"/>
<accession>A0A2T5IST8</accession>
<dbReference type="Proteomes" id="UP000244110">
    <property type="component" value="Unassembled WGS sequence"/>
</dbReference>
<dbReference type="RefSeq" id="WP_107786453.1">
    <property type="nucleotide sequence ID" value="NZ_QAOL01000008.1"/>
</dbReference>
<evidence type="ECO:0000313" key="1">
    <source>
        <dbReference type="EMBL" id="PTQ86915.1"/>
    </source>
</evidence>
<comment type="caution">
    <text evidence="1">The sequence shown here is derived from an EMBL/GenBank/DDBJ whole genome shotgun (WGS) entry which is preliminary data.</text>
</comment>
<organism evidence="1 2">
    <name type="scientific">Nitrosomonas ureae</name>
    <dbReference type="NCBI Taxonomy" id="44577"/>
    <lineage>
        <taxon>Bacteria</taxon>
        <taxon>Pseudomonadati</taxon>
        <taxon>Pseudomonadota</taxon>
        <taxon>Betaproteobacteria</taxon>
        <taxon>Nitrosomonadales</taxon>
        <taxon>Nitrosomonadaceae</taxon>
        <taxon>Nitrosomonas</taxon>
    </lineage>
</organism>